<organism evidence="3">
    <name type="scientific">Arcella intermedia</name>
    <dbReference type="NCBI Taxonomy" id="1963864"/>
    <lineage>
        <taxon>Eukaryota</taxon>
        <taxon>Amoebozoa</taxon>
        <taxon>Tubulinea</taxon>
        <taxon>Elardia</taxon>
        <taxon>Arcellinida</taxon>
        <taxon>Sphaerothecina</taxon>
        <taxon>Arcellidae</taxon>
        <taxon>Arcella</taxon>
    </lineage>
</organism>
<proteinExistence type="predicted"/>
<evidence type="ECO:0000259" key="2">
    <source>
        <dbReference type="Pfam" id="PF04083"/>
    </source>
</evidence>
<evidence type="ECO:0000313" key="3">
    <source>
        <dbReference type="EMBL" id="NDV31872.1"/>
    </source>
</evidence>
<evidence type="ECO:0000256" key="1">
    <source>
        <dbReference type="SAM" id="MobiDB-lite"/>
    </source>
</evidence>
<feature type="domain" description="Partial AB-hydrolase lipase" evidence="2">
    <location>
        <begin position="24"/>
        <end position="74"/>
    </location>
</feature>
<dbReference type="Gene3D" id="3.40.50.1820">
    <property type="entry name" value="alpha/beta hydrolase"/>
    <property type="match status" value="1"/>
</dbReference>
<dbReference type="GO" id="GO:0006629">
    <property type="term" value="P:lipid metabolic process"/>
    <property type="evidence" value="ECO:0007669"/>
    <property type="project" value="InterPro"/>
</dbReference>
<dbReference type="InterPro" id="IPR029058">
    <property type="entry name" value="AB_hydrolase_fold"/>
</dbReference>
<feature type="region of interest" description="Disordered" evidence="1">
    <location>
        <begin position="148"/>
        <end position="168"/>
    </location>
</feature>
<name>A0A6B2L4F8_9EUKA</name>
<accession>A0A6B2L4F8</accession>
<dbReference type="PANTHER" id="PTHR11005">
    <property type="entry name" value="LYSOSOMAL ACID LIPASE-RELATED"/>
    <property type="match status" value="1"/>
</dbReference>
<dbReference type="SUPFAM" id="SSF53474">
    <property type="entry name" value="alpha/beta-Hydrolases"/>
    <property type="match status" value="1"/>
</dbReference>
<sequence>MKTVTKEFVQKQKERIDDRHRSDVLKGLGYPYARYDVITKDGYILTLERLPRPQSKQALYFQHGVMDSAFSWLAVTNTITGPAFRAFDLGYDVWAGTLRGCDREKRHVNPNISRRQFWDFTVNEHAFQDIPAFIEKIKEIKAQELNNPSQFESNEIKKETPKEEPGEPGKYTITIIAHSMGAMSTLMYLVYWRMRDLDHGISSAILLSPAGCHKTAPLLCRITGPLISLFLTCFPCFAVFKFPSDFLQVVIAKMMEDVKNNYSTRNFLSFLVYKLLGGSKDNHPFLRVPGYTMNIFAGCSAGIFKHFWQIWKSQKFQAYNYGKLKNHQIYGTTEPIDFFKNYSKIDIPVYFVMGLLDTLIEPVSILNHYSSLNEARPQLAYLKAFPKMGHIDFTVGENSRVTNFIFRTLKKLNQNEYAKTNSKKDV</sequence>
<dbReference type="InterPro" id="IPR006693">
    <property type="entry name" value="AB_hydrolase_lipase"/>
</dbReference>
<dbReference type="EMBL" id="GIBP01002903">
    <property type="protein sequence ID" value="NDV31872.1"/>
    <property type="molecule type" value="Transcribed_RNA"/>
</dbReference>
<reference evidence="3" key="1">
    <citation type="journal article" date="2020" name="J. Eukaryot. Microbiol.">
        <title>De novo Sequencing, Assembly and Annotation of the Transcriptome for the Free-Living Testate Amoeba Arcella intermedia.</title>
        <authorList>
            <person name="Ribeiro G.M."/>
            <person name="Porfirio-Sousa A.L."/>
            <person name="Maurer-Alcala X.X."/>
            <person name="Katz L.A."/>
            <person name="Lahr D.J.G."/>
        </authorList>
    </citation>
    <scope>NUCLEOTIDE SEQUENCE</scope>
</reference>
<feature type="compositionally biased region" description="Basic and acidic residues" evidence="1">
    <location>
        <begin position="154"/>
        <end position="167"/>
    </location>
</feature>
<protein>
    <recommendedName>
        <fullName evidence="2">Partial AB-hydrolase lipase domain-containing protein</fullName>
    </recommendedName>
</protein>
<dbReference type="Pfam" id="PF04083">
    <property type="entry name" value="Abhydro_lipase"/>
    <property type="match status" value="1"/>
</dbReference>
<dbReference type="AlphaFoldDB" id="A0A6B2L4F8"/>